<reference evidence="14" key="2">
    <citation type="submission" date="2010-01" db="EMBL/GenBank/DDBJ databases">
        <title>The complete genome of Conexibacter woesei DSM 14684.</title>
        <authorList>
            <consortium name="US DOE Joint Genome Institute (JGI-PGF)"/>
            <person name="Lucas S."/>
            <person name="Copeland A."/>
            <person name="Lapidus A."/>
            <person name="Glavina del Rio T."/>
            <person name="Dalin E."/>
            <person name="Tice H."/>
            <person name="Bruce D."/>
            <person name="Goodwin L."/>
            <person name="Pitluck S."/>
            <person name="Kyrpides N."/>
            <person name="Mavromatis K."/>
            <person name="Ivanova N."/>
            <person name="Mikhailova N."/>
            <person name="Chertkov O."/>
            <person name="Brettin T."/>
            <person name="Detter J.C."/>
            <person name="Han C."/>
            <person name="Larimer F."/>
            <person name="Land M."/>
            <person name="Hauser L."/>
            <person name="Markowitz V."/>
            <person name="Cheng J.-F."/>
            <person name="Hugenholtz P."/>
            <person name="Woyke T."/>
            <person name="Wu D."/>
            <person name="Pukall R."/>
            <person name="Steenblock K."/>
            <person name="Schneider S."/>
            <person name="Klenk H.-P."/>
            <person name="Eisen J.A."/>
        </authorList>
    </citation>
    <scope>NUCLEOTIDE SEQUENCE [LARGE SCALE GENOMIC DNA]</scope>
    <source>
        <strain evidence="14">DSM 14684 / CIP 108061 / JCM 11494 / NBRC 100937 / ID131577</strain>
    </source>
</reference>
<evidence type="ECO:0000256" key="6">
    <source>
        <dbReference type="ARBA" id="ARBA00022840"/>
    </source>
</evidence>
<evidence type="ECO:0000313" key="14">
    <source>
        <dbReference type="Proteomes" id="UP000008229"/>
    </source>
</evidence>
<dbReference type="OrthoDB" id="41841at2"/>
<dbReference type="SUPFAM" id="SSF143597">
    <property type="entry name" value="YojJ-like"/>
    <property type="match status" value="1"/>
</dbReference>
<evidence type="ECO:0000256" key="5">
    <source>
        <dbReference type="ARBA" id="ARBA00022763"/>
    </source>
</evidence>
<keyword evidence="9 10" id="KW-0234">DNA repair</keyword>
<evidence type="ECO:0000259" key="12">
    <source>
        <dbReference type="PROSITE" id="PS51794"/>
    </source>
</evidence>
<evidence type="ECO:0000256" key="7">
    <source>
        <dbReference type="ARBA" id="ARBA00022842"/>
    </source>
</evidence>
<keyword evidence="3 10" id="KW-0548">Nucleotidyltransferase</keyword>
<dbReference type="InterPro" id="IPR003390">
    <property type="entry name" value="DNA_integrity_scan_DisA_N"/>
</dbReference>
<dbReference type="InterPro" id="IPR036888">
    <property type="entry name" value="DNA_integrity_DisA_N_sf"/>
</dbReference>
<keyword evidence="5 10" id="KW-0227">DNA damage</keyword>
<keyword evidence="7 10" id="KW-0460">Magnesium</keyword>
<dbReference type="Proteomes" id="UP000008229">
    <property type="component" value="Chromosome"/>
</dbReference>
<reference evidence="13 14" key="1">
    <citation type="journal article" date="2010" name="Stand. Genomic Sci.">
        <title>Complete genome sequence of Conexibacter woesei type strain (ID131577).</title>
        <authorList>
            <person name="Pukall R."/>
            <person name="Lapidus A."/>
            <person name="Glavina Del Rio T."/>
            <person name="Copeland A."/>
            <person name="Tice H."/>
            <person name="Cheng J.-F."/>
            <person name="Lucas S."/>
            <person name="Chen F."/>
            <person name="Nolan M."/>
            <person name="Bruce D."/>
            <person name="Goodwin L."/>
            <person name="Pitluck S."/>
            <person name="Mavromatis K."/>
            <person name="Ivanova N."/>
            <person name="Ovchinnikova G."/>
            <person name="Pati A."/>
            <person name="Chen A."/>
            <person name="Palaniappan K."/>
            <person name="Land M."/>
            <person name="Hauser L."/>
            <person name="Chang Y.-J."/>
            <person name="Jeffries C.D."/>
            <person name="Chain P."/>
            <person name="Meincke L."/>
            <person name="Sims D."/>
            <person name="Brettin T."/>
            <person name="Detter J.C."/>
            <person name="Rohde M."/>
            <person name="Goeker M."/>
            <person name="Bristow J."/>
            <person name="Eisen J.A."/>
            <person name="Markowitz V."/>
            <person name="Kyrpides N.C."/>
            <person name="Klenk H.-P."/>
            <person name="Hugenholtz P."/>
        </authorList>
    </citation>
    <scope>NUCLEOTIDE SEQUENCE [LARGE SCALE GENOMIC DNA]</scope>
    <source>
        <strain evidence="14">DSM 14684 / CIP 108061 / JCM 11494 / NBRC 100937 / ID131577</strain>
    </source>
</reference>
<organism evidence="13 14">
    <name type="scientific">Conexibacter woesei (strain DSM 14684 / CCUG 47730 / CIP 108061 / JCM 11494 / NBRC 100937 / ID131577)</name>
    <dbReference type="NCBI Taxonomy" id="469383"/>
    <lineage>
        <taxon>Bacteria</taxon>
        <taxon>Bacillati</taxon>
        <taxon>Actinomycetota</taxon>
        <taxon>Thermoleophilia</taxon>
        <taxon>Solirubrobacterales</taxon>
        <taxon>Conexibacteraceae</taxon>
        <taxon>Conexibacter</taxon>
    </lineage>
</organism>
<keyword evidence="2 10" id="KW-0808">Transferase</keyword>
<evidence type="ECO:0000256" key="3">
    <source>
        <dbReference type="ARBA" id="ARBA00022695"/>
    </source>
</evidence>
<evidence type="ECO:0000256" key="1">
    <source>
        <dbReference type="ARBA" id="ARBA00000877"/>
    </source>
</evidence>
<gene>
    <name evidence="10" type="primary">disA</name>
    <name evidence="13" type="ordered locus">Cwoe_1686</name>
</gene>
<keyword evidence="8 10" id="KW-0238">DNA-binding</keyword>
<comment type="subunit">
    <text evidence="10">Homooctamer.</text>
</comment>
<feature type="binding site" evidence="10">
    <location>
        <begin position="117"/>
        <end position="121"/>
    </location>
    <ligand>
        <name>ATP</name>
        <dbReference type="ChEBI" id="CHEBI:30616"/>
    </ligand>
</feature>
<keyword evidence="14" id="KW-1185">Reference proteome</keyword>
<protein>
    <recommendedName>
        <fullName evidence="10">DNA integrity scanning protein DisA</fullName>
    </recommendedName>
    <alternativeName>
        <fullName evidence="10">Cyclic di-AMP synthase</fullName>
        <shortName evidence="10">c-di-AMP synthase</shortName>
    </alternativeName>
    <alternativeName>
        <fullName evidence="10">Diadenylate cyclase</fullName>
        <ecNumber evidence="10">2.7.7.85</ecNumber>
    </alternativeName>
</protein>
<dbReference type="GO" id="GO:0006281">
    <property type="term" value="P:DNA repair"/>
    <property type="evidence" value="ECO:0007669"/>
    <property type="project" value="UniProtKB-UniRule"/>
</dbReference>
<dbReference type="GO" id="GO:0005524">
    <property type="term" value="F:ATP binding"/>
    <property type="evidence" value="ECO:0007669"/>
    <property type="project" value="UniProtKB-UniRule"/>
</dbReference>
<feature type="binding site" evidence="10">
    <location>
        <position position="86"/>
    </location>
    <ligand>
        <name>ATP</name>
        <dbReference type="ChEBI" id="CHEBI:30616"/>
    </ligand>
</feature>
<dbReference type="KEGG" id="cwo:Cwoe_1686"/>
<dbReference type="InterPro" id="IPR050338">
    <property type="entry name" value="DisA"/>
</dbReference>
<name>D3F137_CONWI</name>
<comment type="similarity">
    <text evidence="10">Belongs to the DisA family.</text>
</comment>
<dbReference type="EC" id="2.7.7.85" evidence="10"/>
<feature type="domain" description="DAC" evidence="12">
    <location>
        <begin position="18"/>
        <end position="157"/>
    </location>
</feature>
<keyword evidence="4 10" id="KW-0547">Nucleotide-binding</keyword>
<keyword evidence="11" id="KW-0175">Coiled coil</keyword>
<dbReference type="NCBIfam" id="NF010009">
    <property type="entry name" value="PRK13482.1"/>
    <property type="match status" value="1"/>
</dbReference>
<accession>D3F137</accession>
<dbReference type="InterPro" id="IPR038331">
    <property type="entry name" value="DisA_sf"/>
</dbReference>
<dbReference type="AlphaFoldDB" id="D3F137"/>
<keyword evidence="6 10" id="KW-0067">ATP-binding</keyword>
<comment type="catalytic activity">
    <reaction evidence="1 10">
        <text>2 ATP = 3',3'-c-di-AMP + 2 diphosphate</text>
        <dbReference type="Rhea" id="RHEA:35655"/>
        <dbReference type="ChEBI" id="CHEBI:30616"/>
        <dbReference type="ChEBI" id="CHEBI:33019"/>
        <dbReference type="ChEBI" id="CHEBI:71500"/>
        <dbReference type="EC" id="2.7.7.85"/>
    </reaction>
</comment>
<dbReference type="Gene3D" id="1.10.150.20">
    <property type="entry name" value="5' to 3' exonuclease, C-terminal subdomain"/>
    <property type="match status" value="1"/>
</dbReference>
<dbReference type="SUPFAM" id="SSF47781">
    <property type="entry name" value="RuvA domain 2-like"/>
    <property type="match status" value="1"/>
</dbReference>
<dbReference type="HOGENOM" id="CLU_787128_0_0_11"/>
<evidence type="ECO:0000256" key="10">
    <source>
        <dbReference type="HAMAP-Rule" id="MF_01438"/>
    </source>
</evidence>
<dbReference type="InterPro" id="IPR018906">
    <property type="entry name" value="DNA_integrity_scan_DisA_link"/>
</dbReference>
<dbReference type="Gene3D" id="1.20.1260.110">
    <property type="entry name" value="DNA integrity scanning linker region"/>
    <property type="match status" value="1"/>
</dbReference>
<evidence type="ECO:0000256" key="2">
    <source>
        <dbReference type="ARBA" id="ARBA00022679"/>
    </source>
</evidence>
<evidence type="ECO:0000256" key="11">
    <source>
        <dbReference type="SAM" id="Coils"/>
    </source>
</evidence>
<evidence type="ECO:0000313" key="13">
    <source>
        <dbReference type="EMBL" id="ADB50113.1"/>
    </source>
</evidence>
<proteinExistence type="inferred from homology"/>
<evidence type="ECO:0000256" key="9">
    <source>
        <dbReference type="ARBA" id="ARBA00023204"/>
    </source>
</evidence>
<comment type="cofactor">
    <cofactor evidence="10">
        <name>Mg(2+)</name>
        <dbReference type="ChEBI" id="CHEBI:18420"/>
    </cofactor>
</comment>
<dbReference type="Pfam" id="PF10635">
    <property type="entry name" value="DisA-linker"/>
    <property type="match status" value="1"/>
</dbReference>
<comment type="function">
    <text evidence="10">Participates in a DNA-damage check-point. DisA forms globular foci that rapidly scan along the chromosomes searching for lesions.</text>
</comment>
<dbReference type="InterPro" id="IPR023763">
    <property type="entry name" value="DNA_integrity_scanning_protein"/>
</dbReference>
<sequence length="372" mass="41540">MAPRSGEELKEELESRQEPRLVKALEMVAPGTSLREGIDNIVHARTGGLIVMGEADDLSFLFSGGLKLDIDYTPAFLYQLAKMMDGALVLNANATKIIWGNVQLTPDPTILTLETGTRHRTAERISKQTEALVIAISQRREVVSLYVDGAKYILEDIPVVLAKANQALATLDKYRSRLDQVSTRLTALEFEGGATLHDVLTVLQRAELVTRMGVEIERYIVELGTEGRLIEMQLDETMVGVAGDKSALVHDYLAEDTDENFAIAFDQLVRLPHQDLLDFGRLAELLGYDRKVNTLDYPVSPRGYRILGRIPRLPRLVVQRIVQEFGGLEEMLAATDGELETVDGVGEIRAKDIREGLRRQQEINLVDRYLQT</sequence>
<comment type="function">
    <text evidence="10">Has also diadenylate cyclase activity, catalyzing the condensation of 2 ATP molecules into cyclic di-AMP (c-di-AMP). c-di-AMP likely acts as a signaling molecule that may couple DNA integrity with a cellular process.</text>
</comment>
<dbReference type="PANTHER" id="PTHR34185:SF3">
    <property type="entry name" value="DNA INTEGRITY SCANNING PROTEIN DISA"/>
    <property type="match status" value="1"/>
</dbReference>
<dbReference type="PANTHER" id="PTHR34185">
    <property type="entry name" value="DIADENYLATE CYCLASE"/>
    <property type="match status" value="1"/>
</dbReference>
<dbReference type="RefSeq" id="WP_012933164.1">
    <property type="nucleotide sequence ID" value="NC_013739.1"/>
</dbReference>
<dbReference type="Gene3D" id="3.40.1700.10">
    <property type="entry name" value="DNA integrity scanning protein, DisA, N-terminal domain"/>
    <property type="match status" value="1"/>
</dbReference>
<evidence type="ECO:0000256" key="4">
    <source>
        <dbReference type="ARBA" id="ARBA00022741"/>
    </source>
</evidence>
<dbReference type="HAMAP" id="MF_01438">
    <property type="entry name" value="DisA"/>
    <property type="match status" value="1"/>
</dbReference>
<dbReference type="PROSITE" id="PS51794">
    <property type="entry name" value="DAC"/>
    <property type="match status" value="1"/>
</dbReference>
<dbReference type="InterPro" id="IPR010994">
    <property type="entry name" value="RuvA_2-like"/>
</dbReference>
<dbReference type="STRING" id="469383.Cwoe_1686"/>
<evidence type="ECO:0000256" key="8">
    <source>
        <dbReference type="ARBA" id="ARBA00023125"/>
    </source>
</evidence>
<dbReference type="GO" id="GO:0106408">
    <property type="term" value="F:diadenylate cyclase activity"/>
    <property type="evidence" value="ECO:0007669"/>
    <property type="project" value="UniProtKB-EC"/>
</dbReference>
<dbReference type="EMBL" id="CP001854">
    <property type="protein sequence ID" value="ADB50113.1"/>
    <property type="molecule type" value="Genomic_DNA"/>
</dbReference>
<feature type="binding site" evidence="10">
    <location>
        <position position="104"/>
    </location>
    <ligand>
        <name>ATP</name>
        <dbReference type="ChEBI" id="CHEBI:30616"/>
    </ligand>
</feature>
<feature type="coiled-coil region" evidence="11">
    <location>
        <begin position="164"/>
        <end position="191"/>
    </location>
</feature>
<dbReference type="GO" id="GO:0003677">
    <property type="term" value="F:DNA binding"/>
    <property type="evidence" value="ECO:0007669"/>
    <property type="project" value="UniProtKB-UniRule"/>
</dbReference>
<dbReference type="Pfam" id="PF02457">
    <property type="entry name" value="DAC"/>
    <property type="match status" value="1"/>
</dbReference>
<dbReference type="GO" id="GO:0004016">
    <property type="term" value="F:adenylate cyclase activity"/>
    <property type="evidence" value="ECO:0007669"/>
    <property type="project" value="TreeGrafter"/>
</dbReference>
<dbReference type="eggNOG" id="COG1623">
    <property type="taxonomic scope" value="Bacteria"/>
</dbReference>